<keyword evidence="3" id="KW-1185">Reference proteome</keyword>
<dbReference type="InterPro" id="IPR011990">
    <property type="entry name" value="TPR-like_helical_dom_sf"/>
</dbReference>
<dbReference type="EMBL" id="JBHTBJ010000069">
    <property type="protein sequence ID" value="MFC7279981.1"/>
    <property type="molecule type" value="Genomic_DNA"/>
</dbReference>
<dbReference type="Gene3D" id="1.25.40.10">
    <property type="entry name" value="Tetratricopeptide repeat domain"/>
    <property type="match status" value="1"/>
</dbReference>
<feature type="domain" description="Bacterial transcriptional activator" evidence="1">
    <location>
        <begin position="9"/>
        <end position="48"/>
    </location>
</feature>
<evidence type="ECO:0000259" key="1">
    <source>
        <dbReference type="Pfam" id="PF03704"/>
    </source>
</evidence>
<gene>
    <name evidence="2" type="ORF">ACFQS1_38990</name>
</gene>
<protein>
    <submittedName>
        <fullName evidence="2">BTAD domain-containing putative transcriptional regulator</fullName>
    </submittedName>
</protein>
<evidence type="ECO:0000313" key="2">
    <source>
        <dbReference type="EMBL" id="MFC7279981.1"/>
    </source>
</evidence>
<reference evidence="3" key="1">
    <citation type="journal article" date="2019" name="Int. J. Syst. Evol. Microbiol.">
        <title>The Global Catalogue of Microorganisms (GCM) 10K type strain sequencing project: providing services to taxonomists for standard genome sequencing and annotation.</title>
        <authorList>
            <consortium name="The Broad Institute Genomics Platform"/>
            <consortium name="The Broad Institute Genome Sequencing Center for Infectious Disease"/>
            <person name="Wu L."/>
            <person name="Ma J."/>
        </authorList>
    </citation>
    <scope>NUCLEOTIDE SEQUENCE [LARGE SCALE GENOMIC DNA]</scope>
    <source>
        <strain evidence="3">XZYJT-10</strain>
    </source>
</reference>
<organism evidence="2 3">
    <name type="scientific">Paractinoplanes rhizophilus</name>
    <dbReference type="NCBI Taxonomy" id="1416877"/>
    <lineage>
        <taxon>Bacteria</taxon>
        <taxon>Bacillati</taxon>
        <taxon>Actinomycetota</taxon>
        <taxon>Actinomycetes</taxon>
        <taxon>Micromonosporales</taxon>
        <taxon>Micromonosporaceae</taxon>
        <taxon>Paractinoplanes</taxon>
    </lineage>
</organism>
<sequence length="59" mass="6597">MVPPEWVTYRAGDLGAALAAYRAAHEQLRRQLGVEPGLELTGMHQAMLERSPRLDRPGR</sequence>
<proteinExistence type="predicted"/>
<evidence type="ECO:0000313" key="3">
    <source>
        <dbReference type="Proteomes" id="UP001596548"/>
    </source>
</evidence>
<dbReference type="Pfam" id="PF03704">
    <property type="entry name" value="BTAD"/>
    <property type="match status" value="1"/>
</dbReference>
<comment type="caution">
    <text evidence="2">The sequence shown here is derived from an EMBL/GenBank/DDBJ whole genome shotgun (WGS) entry which is preliminary data.</text>
</comment>
<dbReference type="InterPro" id="IPR005158">
    <property type="entry name" value="BTAD"/>
</dbReference>
<dbReference type="SUPFAM" id="SSF48452">
    <property type="entry name" value="TPR-like"/>
    <property type="match status" value="1"/>
</dbReference>
<accession>A0ABW2I549</accession>
<dbReference type="Proteomes" id="UP001596548">
    <property type="component" value="Unassembled WGS sequence"/>
</dbReference>
<dbReference type="RefSeq" id="WP_378977827.1">
    <property type="nucleotide sequence ID" value="NZ_JBHTBJ010000069.1"/>
</dbReference>
<name>A0ABW2I549_9ACTN</name>